<evidence type="ECO:0000313" key="9">
    <source>
        <dbReference type="EMBL" id="MBL6762192.1"/>
    </source>
</evidence>
<keyword evidence="4 8" id="KW-0028">Amino-acid biosynthesis</keyword>
<evidence type="ECO:0000256" key="4">
    <source>
        <dbReference type="ARBA" id="ARBA00022605"/>
    </source>
</evidence>
<reference evidence="9" key="1">
    <citation type="submission" date="2020-10" db="EMBL/GenBank/DDBJ databases">
        <title>Microbiome of the Black Sea water column analyzed by genome centric metagenomics.</title>
        <authorList>
            <person name="Cabello-Yeves P.J."/>
            <person name="Callieri C."/>
            <person name="Picazo A."/>
            <person name="Mehrshad M."/>
            <person name="Haro-Moreno J.M."/>
            <person name="Roda-Garcia J."/>
            <person name="Dzembekova N."/>
            <person name="Slabakova V."/>
            <person name="Slabakova N."/>
            <person name="Moncheva S."/>
            <person name="Rodriguez-Valera F."/>
        </authorList>
    </citation>
    <scope>NUCLEOTIDE SEQUENCE</scope>
    <source>
        <strain evidence="9">BS307-5m-G5</strain>
    </source>
</reference>
<dbReference type="GO" id="GO:0004042">
    <property type="term" value="F:L-glutamate N-acetyltransferase activity"/>
    <property type="evidence" value="ECO:0007669"/>
    <property type="project" value="UniProtKB-UniRule"/>
</dbReference>
<comment type="catalytic activity">
    <reaction evidence="8">
        <text>N(2)-acetyl-L-ornithine + L-glutamate = N-acetyl-L-glutamate + L-ornithine</text>
        <dbReference type="Rhea" id="RHEA:15349"/>
        <dbReference type="ChEBI" id="CHEBI:29985"/>
        <dbReference type="ChEBI" id="CHEBI:44337"/>
        <dbReference type="ChEBI" id="CHEBI:46911"/>
        <dbReference type="ChEBI" id="CHEBI:57805"/>
        <dbReference type="EC" id="2.3.1.35"/>
    </reaction>
</comment>
<feature type="binding site" evidence="8">
    <location>
        <position position="200"/>
    </location>
    <ligand>
        <name>substrate</name>
    </ligand>
</feature>
<gene>
    <name evidence="8 9" type="primary">argJ</name>
    <name evidence="9" type="ORF">ISQ19_05795</name>
</gene>
<dbReference type="EC" id="2.3.1.1" evidence="8"/>
<accession>A0A937L5S5</accession>
<comment type="function">
    <text evidence="8">Catalyzes two activities which are involved in the cyclic version of arginine biosynthesis: the synthesis of N-acetylglutamate from glutamate and acetyl-CoA as the acetyl donor, and of ornithine by transacetylation between N(2)-acetylornithine and glutamate.</text>
</comment>
<feature type="binding site" evidence="8">
    <location>
        <position position="416"/>
    </location>
    <ligand>
        <name>substrate</name>
    </ligand>
</feature>
<dbReference type="Proteomes" id="UP000785783">
    <property type="component" value="Unassembled WGS sequence"/>
</dbReference>
<keyword evidence="5 8" id="KW-0808">Transferase</keyword>
<dbReference type="PANTHER" id="PTHR23100">
    <property type="entry name" value="ARGININE BIOSYNTHESIS BIFUNCTIONAL PROTEIN ARGJ"/>
    <property type="match status" value="1"/>
</dbReference>
<evidence type="ECO:0000256" key="7">
    <source>
        <dbReference type="ARBA" id="ARBA00023315"/>
    </source>
</evidence>
<dbReference type="Gene3D" id="3.60.70.12">
    <property type="entry name" value="L-amino peptidase D-ALA esterase/amidase"/>
    <property type="match status" value="1"/>
</dbReference>
<evidence type="ECO:0000256" key="1">
    <source>
        <dbReference type="ARBA" id="ARBA00006774"/>
    </source>
</evidence>
<feature type="site" description="Involved in the stabilization of negative charge on the oxyanion by the formation of the oxyanion hole" evidence="8">
    <location>
        <position position="125"/>
    </location>
</feature>
<feature type="site" description="Involved in the stabilization of negative charge on the oxyanion by the formation of the oxyanion hole" evidence="8">
    <location>
        <position position="126"/>
    </location>
</feature>
<protein>
    <recommendedName>
        <fullName evidence="8">Arginine biosynthesis bifunctional protein ArgJ</fullName>
    </recommendedName>
    <domain>
        <recommendedName>
            <fullName evidence="8">Glutamate N-acetyltransferase</fullName>
            <ecNumber evidence="8">2.3.1.35</ecNumber>
        </recommendedName>
        <alternativeName>
            <fullName evidence="8">Ornithine acetyltransferase</fullName>
            <shortName evidence="8">OATase</shortName>
        </alternativeName>
        <alternativeName>
            <fullName evidence="8">Ornithine transacetylase</fullName>
        </alternativeName>
    </domain>
    <domain>
        <recommendedName>
            <fullName evidence="8">Amino-acid acetyltransferase</fullName>
            <ecNumber evidence="8">2.3.1.1</ecNumber>
        </recommendedName>
        <alternativeName>
            <fullName evidence="8">N-acetylglutamate synthase</fullName>
            <shortName evidence="8">AGSase</shortName>
        </alternativeName>
    </domain>
    <component>
        <recommendedName>
            <fullName evidence="8">Arginine biosynthesis bifunctional protein ArgJ alpha chain</fullName>
        </recommendedName>
    </component>
    <component>
        <recommendedName>
            <fullName evidence="8">Arginine biosynthesis bifunctional protein ArgJ beta chain</fullName>
        </recommendedName>
    </component>
</protein>
<keyword evidence="3 8" id="KW-0055">Arginine biosynthesis</keyword>
<dbReference type="SUPFAM" id="SSF56266">
    <property type="entry name" value="DmpA/ArgJ-like"/>
    <property type="match status" value="1"/>
</dbReference>
<feature type="binding site" evidence="8">
    <location>
        <position position="189"/>
    </location>
    <ligand>
        <name>substrate</name>
    </ligand>
</feature>
<dbReference type="FunFam" id="3.60.70.12:FF:000001">
    <property type="entry name" value="Arginine biosynthesis bifunctional protein ArgJ, chloroplastic"/>
    <property type="match status" value="1"/>
</dbReference>
<feature type="active site" description="Nucleophile" evidence="8">
    <location>
        <position position="200"/>
    </location>
</feature>
<proteinExistence type="inferred from homology"/>
<dbReference type="AlphaFoldDB" id="A0A937L5S5"/>
<sequence>MSQKLPVSPLAPKKTAKPKKLSGLSLSVVASGARYKGRDDVLLVALDKGASVAGVFTTSKMPSAAVDLTRQNLAASRGRARALLVNAGNANAFTGKAGAKAAAITAQAAAEKIGCQAGEVLVASTGVIGEVPDTEPLVRAIGKSCGGSDGGSDWQAAARAIMTTDTFPKLATATARFGKESVTLTGIAKGSGMIAPDMATMLAFIFTDAALSPTVLKKLLTTANADSFNCVTVDSDTSTSDTCLLVATGAKKMSGAAVKGAGDKRLTAFKKALAQVMQDLAQQVARDGEGISKLMTVHVTGAEDDAAARRIALAIGNSPLVKTAVAGADANWGRIVMAIGKSGEKALRDKLAISIGGVQVARAGCVVPGYKEAPVARHMRGKEIAIAVNVGVKSGPKAGKARIWASDLTHSYISINADYRS</sequence>
<keyword evidence="8" id="KW-0963">Cytoplasm</keyword>
<feature type="chain" id="PRO_5038184897" description="Arginine biosynthesis bifunctional protein ArgJ beta chain" evidence="8">
    <location>
        <begin position="200"/>
        <end position="421"/>
    </location>
</feature>
<comment type="subcellular location">
    <subcellularLocation>
        <location evidence="8">Cytoplasm</location>
    </subcellularLocation>
</comment>
<feature type="site" description="Cleavage; by autolysis" evidence="8">
    <location>
        <begin position="199"/>
        <end position="200"/>
    </location>
</feature>
<comment type="pathway">
    <text evidence="8">Amino-acid biosynthesis; L-arginine biosynthesis; L-ornithine and N-acetyl-L-glutamate from L-glutamate and N(2)-acetyl-L-ornithine (cyclic): step 1/1.</text>
</comment>
<feature type="binding site" evidence="8">
    <location>
        <position position="163"/>
    </location>
    <ligand>
        <name>substrate</name>
    </ligand>
</feature>
<comment type="pathway">
    <text evidence="8">Amino-acid biosynthesis; L-arginine biosynthesis; N(2)-acetyl-L-ornithine from L-glutamate: step 1/4.</text>
</comment>
<dbReference type="InterPro" id="IPR002813">
    <property type="entry name" value="Arg_biosynth_ArgJ"/>
</dbReference>
<dbReference type="Pfam" id="PF01960">
    <property type="entry name" value="ArgJ"/>
    <property type="match status" value="1"/>
</dbReference>
<dbReference type="GO" id="GO:0004358">
    <property type="term" value="F:L-glutamate N-acetyltransferase activity, acting on acetyl-L-ornithine as donor"/>
    <property type="evidence" value="ECO:0007669"/>
    <property type="project" value="UniProtKB-UniRule"/>
</dbReference>
<feature type="binding site" evidence="8">
    <location>
        <position position="289"/>
    </location>
    <ligand>
        <name>substrate</name>
    </ligand>
</feature>
<dbReference type="Gene3D" id="3.10.20.340">
    <property type="entry name" value="ArgJ beta chain, C-terminal domain"/>
    <property type="match status" value="1"/>
</dbReference>
<dbReference type="GO" id="GO:0005737">
    <property type="term" value="C:cytoplasm"/>
    <property type="evidence" value="ECO:0007669"/>
    <property type="project" value="UniProtKB-SubCell"/>
</dbReference>
<dbReference type="NCBIfam" id="TIGR00120">
    <property type="entry name" value="ArgJ"/>
    <property type="match status" value="1"/>
</dbReference>
<dbReference type="HAMAP" id="MF_01106">
    <property type="entry name" value="ArgJ"/>
    <property type="match status" value="1"/>
</dbReference>
<keyword evidence="8" id="KW-0511">Multifunctional enzyme</keyword>
<evidence type="ECO:0000256" key="3">
    <source>
        <dbReference type="ARBA" id="ARBA00022571"/>
    </source>
</evidence>
<dbReference type="InterPro" id="IPR042195">
    <property type="entry name" value="ArgJ_beta_C"/>
</dbReference>
<dbReference type="NCBIfam" id="NF003802">
    <property type="entry name" value="PRK05388.1"/>
    <property type="match status" value="1"/>
</dbReference>
<evidence type="ECO:0000313" key="10">
    <source>
        <dbReference type="Proteomes" id="UP000785783"/>
    </source>
</evidence>
<keyword evidence="7 8" id="KW-0012">Acyltransferase</keyword>
<organism evidence="9 10">
    <name type="scientific">PS1 clade bacterium</name>
    <dbReference type="NCBI Taxonomy" id="2175152"/>
    <lineage>
        <taxon>Bacteria</taxon>
        <taxon>Pseudomonadati</taxon>
        <taxon>Pseudomonadota</taxon>
        <taxon>Alphaproteobacteria</taxon>
        <taxon>PS1 clade</taxon>
    </lineage>
</organism>
<name>A0A937L5S5_9PROT</name>
<comment type="catalytic activity">
    <reaction evidence="8">
        <text>L-glutamate + acetyl-CoA = N-acetyl-L-glutamate + CoA + H(+)</text>
        <dbReference type="Rhea" id="RHEA:24292"/>
        <dbReference type="ChEBI" id="CHEBI:15378"/>
        <dbReference type="ChEBI" id="CHEBI:29985"/>
        <dbReference type="ChEBI" id="CHEBI:44337"/>
        <dbReference type="ChEBI" id="CHEBI:57287"/>
        <dbReference type="ChEBI" id="CHEBI:57288"/>
        <dbReference type="EC" id="2.3.1.1"/>
    </reaction>
</comment>
<dbReference type="CDD" id="cd02152">
    <property type="entry name" value="OAT"/>
    <property type="match status" value="1"/>
</dbReference>
<dbReference type="EC" id="2.3.1.35" evidence="8"/>
<dbReference type="EMBL" id="JADHOK010000083">
    <property type="protein sequence ID" value="MBL6762192.1"/>
    <property type="molecule type" value="Genomic_DNA"/>
</dbReference>
<dbReference type="PANTHER" id="PTHR23100:SF0">
    <property type="entry name" value="ARGININE BIOSYNTHESIS BIFUNCTIONAL PROTEIN ARGJ, MITOCHONDRIAL"/>
    <property type="match status" value="1"/>
</dbReference>
<comment type="subunit">
    <text evidence="2 8">Heterotetramer of two alpha and two beta chains.</text>
</comment>
<evidence type="ECO:0000256" key="8">
    <source>
        <dbReference type="HAMAP-Rule" id="MF_01106"/>
    </source>
</evidence>
<comment type="caution">
    <text evidence="9">The sequence shown here is derived from an EMBL/GenBank/DDBJ whole genome shotgun (WGS) entry which is preliminary data.</text>
</comment>
<dbReference type="GO" id="GO:0006592">
    <property type="term" value="P:ornithine biosynthetic process"/>
    <property type="evidence" value="ECO:0007669"/>
    <property type="project" value="TreeGrafter"/>
</dbReference>
<dbReference type="InterPro" id="IPR016117">
    <property type="entry name" value="ArgJ-like_dom_sf"/>
</dbReference>
<dbReference type="GO" id="GO:0006526">
    <property type="term" value="P:L-arginine biosynthetic process"/>
    <property type="evidence" value="ECO:0007669"/>
    <property type="project" value="UniProtKB-UniRule"/>
</dbReference>
<feature type="binding site" evidence="8">
    <location>
        <position position="421"/>
    </location>
    <ligand>
        <name>substrate</name>
    </ligand>
</feature>
<evidence type="ECO:0000256" key="2">
    <source>
        <dbReference type="ARBA" id="ARBA00011475"/>
    </source>
</evidence>
<keyword evidence="6 8" id="KW-0068">Autocatalytic cleavage</keyword>
<feature type="chain" id="PRO_5038184895" description="Arginine biosynthesis bifunctional protein ArgJ alpha chain" evidence="8">
    <location>
        <begin position="1"/>
        <end position="199"/>
    </location>
</feature>
<evidence type="ECO:0000256" key="6">
    <source>
        <dbReference type="ARBA" id="ARBA00022813"/>
    </source>
</evidence>
<evidence type="ECO:0000256" key="5">
    <source>
        <dbReference type="ARBA" id="ARBA00022679"/>
    </source>
</evidence>
<comment type="similarity">
    <text evidence="1 8">Belongs to the ArgJ family.</text>
</comment>